<evidence type="ECO:0000313" key="4">
    <source>
        <dbReference type="Proteomes" id="UP000277300"/>
    </source>
</evidence>
<proteinExistence type="predicted"/>
<dbReference type="Proteomes" id="UP000284657">
    <property type="component" value="Unassembled WGS sequence"/>
</dbReference>
<dbReference type="InterPro" id="IPR051707">
    <property type="entry name" value="PI-Interact_SigTrans_Reg"/>
</dbReference>
<protein>
    <recommendedName>
        <fullName evidence="1">PH domain-containing protein</fullName>
    </recommendedName>
</protein>
<dbReference type="Proteomes" id="UP000277300">
    <property type="component" value="Unassembled WGS sequence"/>
</dbReference>
<comment type="caution">
    <text evidence="2">The sequence shown here is derived from an EMBL/GenBank/DDBJ whole genome shotgun (WGS) entry which is preliminary data.</text>
</comment>
<gene>
    <name evidence="3" type="ORF">BBJ29_005064</name>
    <name evidence="2" type="ORF">BBP00_00005329</name>
</gene>
<evidence type="ECO:0000259" key="1">
    <source>
        <dbReference type="PROSITE" id="PS50003"/>
    </source>
</evidence>
<dbReference type="EMBL" id="MBAD02000673">
    <property type="protein sequence ID" value="RLN64351.1"/>
    <property type="molecule type" value="Genomic_DNA"/>
</dbReference>
<evidence type="ECO:0000313" key="2">
    <source>
        <dbReference type="EMBL" id="RLN61548.1"/>
    </source>
</evidence>
<dbReference type="SUPFAM" id="SSF50729">
    <property type="entry name" value="PH domain-like"/>
    <property type="match status" value="1"/>
</dbReference>
<evidence type="ECO:0000313" key="5">
    <source>
        <dbReference type="Proteomes" id="UP000284657"/>
    </source>
</evidence>
<sequence>MMNLHHHRSKHVNEDDNRVLALNNYAEGFLVKQGARIKNWKRRYFVFRDGYISYRKDSRESSKVLGTDVVVDVFFWSGAEYGLSLKLSSGRLLYVSPATEEQASICPAAFAVAF</sequence>
<dbReference type="PANTHER" id="PTHR14336:SF16">
    <property type="entry name" value="PH DOMAIN-CONTAINING PROTEIN"/>
    <property type="match status" value="1"/>
</dbReference>
<dbReference type="EMBL" id="MBDO02000152">
    <property type="protein sequence ID" value="RLN61548.1"/>
    <property type="molecule type" value="Genomic_DNA"/>
</dbReference>
<accession>A0A3F2RPX1</accession>
<dbReference type="InterPro" id="IPR011993">
    <property type="entry name" value="PH-like_dom_sf"/>
</dbReference>
<dbReference type="Gene3D" id="2.30.29.30">
    <property type="entry name" value="Pleckstrin-homology domain (PH domain)/Phosphotyrosine-binding domain (PTB)"/>
    <property type="match status" value="1"/>
</dbReference>
<dbReference type="PROSITE" id="PS50003">
    <property type="entry name" value="PH_DOMAIN"/>
    <property type="match status" value="1"/>
</dbReference>
<feature type="domain" description="PH" evidence="1">
    <location>
        <begin position="23"/>
        <end position="114"/>
    </location>
</feature>
<name>A0A3F2RPX1_9STRA</name>
<reference evidence="4 5" key="1">
    <citation type="submission" date="2018-07" db="EMBL/GenBank/DDBJ databases">
        <title>Genome sequencing of oomycete isolates from Chile give support for New Zealand origin for Phytophthora kernoviae and make available the first Nothophytophthora sp. genome.</title>
        <authorList>
            <person name="Studholme D.J."/>
            <person name="Sanfuentes E."/>
            <person name="Panda P."/>
            <person name="Hill R."/>
            <person name="Sambles C."/>
            <person name="Grant M."/>
            <person name="Williams N.M."/>
            <person name="Mcdougal R.L."/>
        </authorList>
    </citation>
    <scope>NUCLEOTIDE SEQUENCE [LARGE SCALE GENOMIC DNA]</scope>
    <source>
        <strain evidence="2">Chile6</strain>
        <strain evidence="3">Chile7</strain>
    </source>
</reference>
<organism evidence="2 4">
    <name type="scientific">Phytophthora kernoviae</name>
    <dbReference type="NCBI Taxonomy" id="325452"/>
    <lineage>
        <taxon>Eukaryota</taxon>
        <taxon>Sar</taxon>
        <taxon>Stramenopiles</taxon>
        <taxon>Oomycota</taxon>
        <taxon>Peronosporomycetes</taxon>
        <taxon>Peronosporales</taxon>
        <taxon>Peronosporaceae</taxon>
        <taxon>Phytophthora</taxon>
    </lineage>
</organism>
<dbReference type="InterPro" id="IPR001849">
    <property type="entry name" value="PH_domain"/>
</dbReference>
<dbReference type="OrthoDB" id="185175at2759"/>
<dbReference type="Pfam" id="PF00169">
    <property type="entry name" value="PH"/>
    <property type="match status" value="1"/>
</dbReference>
<evidence type="ECO:0000313" key="3">
    <source>
        <dbReference type="EMBL" id="RLN64351.1"/>
    </source>
</evidence>
<dbReference type="PANTHER" id="PTHR14336">
    <property type="entry name" value="TANDEM PH DOMAIN CONTAINING PROTEIN"/>
    <property type="match status" value="1"/>
</dbReference>
<dbReference type="AlphaFoldDB" id="A0A3F2RPX1"/>